<accession>A0ABX6IFS8</accession>
<keyword evidence="1" id="KW-0472">Membrane</keyword>
<evidence type="ECO:0000313" key="3">
    <source>
        <dbReference type="Proteomes" id="UP001059836"/>
    </source>
</evidence>
<evidence type="ECO:0000313" key="2">
    <source>
        <dbReference type="EMBL" id="QHN34711.1"/>
    </source>
</evidence>
<sequence>MNDLTACSWNTVPALLRTLPTPTLFGADLAVGGLLILVPAVAAHRRG</sequence>
<keyword evidence="3" id="KW-1185">Reference proteome</keyword>
<feature type="transmembrane region" description="Helical" evidence="1">
    <location>
        <begin position="24"/>
        <end position="43"/>
    </location>
</feature>
<organism evidence="2 3">
    <name type="scientific">Gordonia pseudamarae</name>
    <dbReference type="NCBI Taxonomy" id="2831662"/>
    <lineage>
        <taxon>Bacteria</taxon>
        <taxon>Bacillati</taxon>
        <taxon>Actinomycetota</taxon>
        <taxon>Actinomycetes</taxon>
        <taxon>Mycobacteriales</taxon>
        <taxon>Gordoniaceae</taxon>
        <taxon>Gordonia</taxon>
    </lineage>
</organism>
<proteinExistence type="predicted"/>
<keyword evidence="1" id="KW-1133">Transmembrane helix</keyword>
<dbReference type="Proteomes" id="UP001059836">
    <property type="component" value="Chromosome"/>
</dbReference>
<dbReference type="EMBL" id="CP045809">
    <property type="protein sequence ID" value="QHN34711.1"/>
    <property type="molecule type" value="Genomic_DNA"/>
</dbReference>
<evidence type="ECO:0000256" key="1">
    <source>
        <dbReference type="SAM" id="Phobius"/>
    </source>
</evidence>
<reference evidence="2" key="1">
    <citation type="journal article" date="2021" name="Nat. Microbiol.">
        <title>Cocultivation of an ultrasmall environmental parasitic bacterium with lytic ability against bacteria associated with wastewater foams.</title>
        <authorList>
            <person name="Batinovic S."/>
            <person name="Rose J.J.A."/>
            <person name="Ratcliffe J."/>
            <person name="Seviour R.J."/>
            <person name="Petrovski S."/>
        </authorList>
    </citation>
    <scope>NUCLEOTIDE SEQUENCE</scope>
    <source>
        <strain evidence="2">CON9</strain>
    </source>
</reference>
<dbReference type="RefSeq" id="WP_213248129.1">
    <property type="nucleotide sequence ID" value="NZ_CP045806.1"/>
</dbReference>
<name>A0ABX6IFS8_9ACTN</name>
<keyword evidence="1" id="KW-0812">Transmembrane</keyword>
<protein>
    <submittedName>
        <fullName evidence="2">Uncharacterized protein</fullName>
    </submittedName>
</protein>
<gene>
    <name evidence="2" type="ORF">GII31_07160</name>
</gene>